<evidence type="ECO:0000313" key="3">
    <source>
        <dbReference type="Proteomes" id="UP000829354"/>
    </source>
</evidence>
<keyword evidence="3" id="KW-1185">Reference proteome</keyword>
<dbReference type="EMBL" id="CP092624">
    <property type="protein sequence ID" value="UMM37328.1"/>
    <property type="molecule type" value="Genomic_DNA"/>
</dbReference>
<proteinExistence type="predicted"/>
<organism evidence="2 3">
    <name type="scientific">Caenorhabditis briggsae</name>
    <dbReference type="NCBI Taxonomy" id="6238"/>
    <lineage>
        <taxon>Eukaryota</taxon>
        <taxon>Metazoa</taxon>
        <taxon>Ecdysozoa</taxon>
        <taxon>Nematoda</taxon>
        <taxon>Chromadorea</taxon>
        <taxon>Rhabditida</taxon>
        <taxon>Rhabditina</taxon>
        <taxon>Rhabditomorpha</taxon>
        <taxon>Rhabditoidea</taxon>
        <taxon>Rhabditidae</taxon>
        <taxon>Peloderinae</taxon>
        <taxon>Caenorhabditis</taxon>
    </lineage>
</organism>
<protein>
    <submittedName>
        <fullName evidence="2">Uncharacterized protein</fullName>
    </submittedName>
</protein>
<accession>A0AAE9F900</accession>
<dbReference type="AlphaFoldDB" id="A0AAE9F900"/>
<sequence length="70" mass="8087">MSNIAEANLNPLRNTGKPKNLHKHCQQRNETKDAIQDHGEQRGCKKRQCCDKDQPVNKRRMSDVDPTQTM</sequence>
<name>A0AAE9F900_CAEBR</name>
<evidence type="ECO:0000256" key="1">
    <source>
        <dbReference type="SAM" id="MobiDB-lite"/>
    </source>
</evidence>
<feature type="compositionally biased region" description="Basic and acidic residues" evidence="1">
    <location>
        <begin position="27"/>
        <end position="63"/>
    </location>
</feature>
<evidence type="ECO:0000313" key="2">
    <source>
        <dbReference type="EMBL" id="UMM37328.1"/>
    </source>
</evidence>
<dbReference type="Proteomes" id="UP000829354">
    <property type="component" value="Chromosome V"/>
</dbReference>
<feature type="region of interest" description="Disordered" evidence="1">
    <location>
        <begin position="1"/>
        <end position="70"/>
    </location>
</feature>
<reference evidence="2 3" key="1">
    <citation type="submission" date="2022-04" db="EMBL/GenBank/DDBJ databases">
        <title>Chromosome-level reference genomes for two strains of Caenorhabditis briggsae: an improved platform for comparative genomics.</title>
        <authorList>
            <person name="Stevens L."/>
            <person name="Andersen E."/>
        </authorList>
    </citation>
    <scope>NUCLEOTIDE SEQUENCE [LARGE SCALE GENOMIC DNA]</scope>
    <source>
        <strain evidence="2">VX34</strain>
        <tissue evidence="2">Whole-organism</tissue>
    </source>
</reference>
<gene>
    <name evidence="2" type="ORF">L5515_009118</name>
</gene>